<dbReference type="OrthoDB" id="2017693at2759"/>
<evidence type="ECO:0000256" key="1">
    <source>
        <dbReference type="ARBA" id="ARBA00010169"/>
    </source>
</evidence>
<dbReference type="AlphaFoldDB" id="A0A8T0CZ39"/>
<dbReference type="PANTHER" id="PTHR23419:SF8">
    <property type="entry name" value="FI09726P"/>
    <property type="match status" value="1"/>
</dbReference>
<dbReference type="PANTHER" id="PTHR23419">
    <property type="entry name" value="DIVALENT CATION TOLERANCE CUTA-RELATED"/>
    <property type="match status" value="1"/>
</dbReference>
<comment type="caution">
    <text evidence="2">The sequence shown here is derived from an EMBL/GenBank/DDBJ whole genome shotgun (WGS) entry which is preliminary data.</text>
</comment>
<gene>
    <name evidence="2" type="ORF">P879_11267</name>
</gene>
<dbReference type="Pfam" id="PF03091">
    <property type="entry name" value="CutA1"/>
    <property type="match status" value="1"/>
</dbReference>
<dbReference type="GO" id="GO:0005507">
    <property type="term" value="F:copper ion binding"/>
    <property type="evidence" value="ECO:0007669"/>
    <property type="project" value="TreeGrafter"/>
</dbReference>
<name>A0A8T0CZ39_9TREM</name>
<sequence length="131" mass="15060">MFQRLVRFQGGILSWIITTPHPHLRKMYTIAYVTCPNVSSADEIASHLVSTKLAACVNIIPSIQSVYIWKDKLEKDNEVLLMIKTRDSLMDRVIEAVKSKHPYECPEIIFVELKHGNADYLKWISDSTLIE</sequence>
<dbReference type="Proteomes" id="UP000699462">
    <property type="component" value="Unassembled WGS sequence"/>
</dbReference>
<organism evidence="2 3">
    <name type="scientific">Paragonimus westermani</name>
    <dbReference type="NCBI Taxonomy" id="34504"/>
    <lineage>
        <taxon>Eukaryota</taxon>
        <taxon>Metazoa</taxon>
        <taxon>Spiralia</taxon>
        <taxon>Lophotrochozoa</taxon>
        <taxon>Platyhelminthes</taxon>
        <taxon>Trematoda</taxon>
        <taxon>Digenea</taxon>
        <taxon>Plagiorchiida</taxon>
        <taxon>Troglotremata</taxon>
        <taxon>Troglotrematidae</taxon>
        <taxon>Paragonimus</taxon>
    </lineage>
</organism>
<dbReference type="InterPro" id="IPR015867">
    <property type="entry name" value="N-reg_PII/ATP_PRibTrfase_C"/>
</dbReference>
<proteinExistence type="inferred from homology"/>
<evidence type="ECO:0008006" key="4">
    <source>
        <dbReference type="Google" id="ProtNLM"/>
    </source>
</evidence>
<evidence type="ECO:0000313" key="3">
    <source>
        <dbReference type="Proteomes" id="UP000699462"/>
    </source>
</evidence>
<reference evidence="2 3" key="1">
    <citation type="submission" date="2019-07" db="EMBL/GenBank/DDBJ databases">
        <title>Annotation for the trematode Paragonimus westermani.</title>
        <authorList>
            <person name="Choi Y.-J."/>
        </authorList>
    </citation>
    <scope>NUCLEOTIDE SEQUENCE [LARGE SCALE GENOMIC DNA]</scope>
    <source>
        <strain evidence="2">180907_Pwestermani</strain>
    </source>
</reference>
<dbReference type="InterPro" id="IPR004323">
    <property type="entry name" value="Ion_tolerance_CutA"/>
</dbReference>
<accession>A0A8T0CZ39</accession>
<evidence type="ECO:0000313" key="2">
    <source>
        <dbReference type="EMBL" id="KAF8560895.1"/>
    </source>
</evidence>
<dbReference type="GO" id="GO:0010038">
    <property type="term" value="P:response to metal ion"/>
    <property type="evidence" value="ECO:0007669"/>
    <property type="project" value="InterPro"/>
</dbReference>
<protein>
    <recommendedName>
        <fullName evidence="4">Periplasmic divalent cation tolerance protein</fullName>
    </recommendedName>
</protein>
<dbReference type="Gene3D" id="3.30.70.120">
    <property type="match status" value="1"/>
</dbReference>
<comment type="similarity">
    <text evidence="1">Belongs to the CutA family.</text>
</comment>
<dbReference type="EMBL" id="JTDF01022158">
    <property type="protein sequence ID" value="KAF8560895.1"/>
    <property type="molecule type" value="Genomic_DNA"/>
</dbReference>
<dbReference type="SUPFAM" id="SSF54913">
    <property type="entry name" value="GlnB-like"/>
    <property type="match status" value="1"/>
</dbReference>
<dbReference type="InterPro" id="IPR011322">
    <property type="entry name" value="N-reg_PII-like_a/b"/>
</dbReference>
<keyword evidence="3" id="KW-1185">Reference proteome</keyword>